<keyword evidence="1" id="KW-1185">Reference proteome</keyword>
<organism evidence="1 2">
    <name type="scientific">Plectus sambesii</name>
    <dbReference type="NCBI Taxonomy" id="2011161"/>
    <lineage>
        <taxon>Eukaryota</taxon>
        <taxon>Metazoa</taxon>
        <taxon>Ecdysozoa</taxon>
        <taxon>Nematoda</taxon>
        <taxon>Chromadorea</taxon>
        <taxon>Plectida</taxon>
        <taxon>Plectina</taxon>
        <taxon>Plectoidea</taxon>
        <taxon>Plectidae</taxon>
        <taxon>Plectus</taxon>
    </lineage>
</organism>
<proteinExistence type="predicted"/>
<accession>A0A914XG94</accession>
<dbReference type="WBParaSite" id="PSAMB.scaffold758size41815.g8533.t1">
    <property type="protein sequence ID" value="PSAMB.scaffold758size41815.g8533.t1"/>
    <property type="gene ID" value="PSAMB.scaffold758size41815.g8533"/>
</dbReference>
<protein>
    <submittedName>
        <fullName evidence="2">Uncharacterized protein</fullName>
    </submittedName>
</protein>
<dbReference type="Proteomes" id="UP000887566">
    <property type="component" value="Unplaced"/>
</dbReference>
<reference evidence="2" key="1">
    <citation type="submission" date="2022-11" db="UniProtKB">
        <authorList>
            <consortium name="WormBaseParasite"/>
        </authorList>
    </citation>
    <scope>IDENTIFICATION</scope>
</reference>
<dbReference type="AlphaFoldDB" id="A0A914XG94"/>
<evidence type="ECO:0000313" key="1">
    <source>
        <dbReference type="Proteomes" id="UP000887566"/>
    </source>
</evidence>
<name>A0A914XG94_9BILA</name>
<evidence type="ECO:0000313" key="2">
    <source>
        <dbReference type="WBParaSite" id="PSAMB.scaffold758size41815.g8533.t1"/>
    </source>
</evidence>
<sequence length="73" mass="8510">MGNVQCNMRRWYTNARQNHHQPTSKWRDGVQHKPFERNAGLFDERLPKGLDLRDVGMLGSLHWDCSCGTLVRS</sequence>